<dbReference type="Proteomes" id="UP001234178">
    <property type="component" value="Unassembled WGS sequence"/>
</dbReference>
<dbReference type="EMBL" id="JAOYFB010000038">
    <property type="protein sequence ID" value="KAK4027993.1"/>
    <property type="molecule type" value="Genomic_DNA"/>
</dbReference>
<feature type="region of interest" description="Disordered" evidence="1">
    <location>
        <begin position="18"/>
        <end position="52"/>
    </location>
</feature>
<evidence type="ECO:0000313" key="2">
    <source>
        <dbReference type="EMBL" id="KAK4027993.1"/>
    </source>
</evidence>
<gene>
    <name evidence="2" type="ORF">OUZ56_017156</name>
</gene>
<organism evidence="2 3">
    <name type="scientific">Daphnia magna</name>
    <dbReference type="NCBI Taxonomy" id="35525"/>
    <lineage>
        <taxon>Eukaryota</taxon>
        <taxon>Metazoa</taxon>
        <taxon>Ecdysozoa</taxon>
        <taxon>Arthropoda</taxon>
        <taxon>Crustacea</taxon>
        <taxon>Branchiopoda</taxon>
        <taxon>Diplostraca</taxon>
        <taxon>Cladocera</taxon>
        <taxon>Anomopoda</taxon>
        <taxon>Daphniidae</taxon>
        <taxon>Daphnia</taxon>
    </lineage>
</organism>
<sequence length="83" mass="9132">MGKHHIHLSFDCCESRLASKGTPGSSVNSENRSDLVVPGVPRCKRPDNQGKHPTKLRIFIASFKLRGSSKQITTSTITREPDS</sequence>
<name>A0ABR0AS92_9CRUS</name>
<proteinExistence type="predicted"/>
<protein>
    <submittedName>
        <fullName evidence="2">Uncharacterized protein</fullName>
    </submittedName>
</protein>
<comment type="caution">
    <text evidence="2">The sequence shown here is derived from an EMBL/GenBank/DDBJ whole genome shotgun (WGS) entry which is preliminary data.</text>
</comment>
<evidence type="ECO:0000256" key="1">
    <source>
        <dbReference type="SAM" id="MobiDB-lite"/>
    </source>
</evidence>
<evidence type="ECO:0000313" key="3">
    <source>
        <dbReference type="Proteomes" id="UP001234178"/>
    </source>
</evidence>
<keyword evidence="3" id="KW-1185">Reference proteome</keyword>
<reference evidence="2 3" key="1">
    <citation type="journal article" date="2023" name="Nucleic Acids Res.">
        <title>The hologenome of Daphnia magna reveals possible DNA methylation and microbiome-mediated evolution of the host genome.</title>
        <authorList>
            <person name="Chaturvedi A."/>
            <person name="Li X."/>
            <person name="Dhandapani V."/>
            <person name="Marshall H."/>
            <person name="Kissane S."/>
            <person name="Cuenca-Cambronero M."/>
            <person name="Asole G."/>
            <person name="Calvet F."/>
            <person name="Ruiz-Romero M."/>
            <person name="Marangio P."/>
            <person name="Guigo R."/>
            <person name="Rago D."/>
            <person name="Mirbahai L."/>
            <person name="Eastwood N."/>
            <person name="Colbourne J.K."/>
            <person name="Zhou J."/>
            <person name="Mallon E."/>
            <person name="Orsini L."/>
        </authorList>
    </citation>
    <scope>NUCLEOTIDE SEQUENCE [LARGE SCALE GENOMIC DNA]</scope>
    <source>
        <strain evidence="2">LRV0_1</strain>
    </source>
</reference>
<accession>A0ABR0AS92</accession>